<gene>
    <name evidence="1" type="ORF">NKI81_06155</name>
</gene>
<proteinExistence type="predicted"/>
<keyword evidence="2" id="KW-1185">Reference proteome</keyword>
<comment type="caution">
    <text evidence="1">The sequence shown here is derived from an EMBL/GenBank/DDBJ whole genome shotgun (WGS) entry which is preliminary data.</text>
</comment>
<organism evidence="1 2">
    <name type="scientific">Mesorhizobium australicum</name>
    <dbReference type="NCBI Taxonomy" id="536018"/>
    <lineage>
        <taxon>Bacteria</taxon>
        <taxon>Pseudomonadati</taxon>
        <taxon>Pseudomonadota</taxon>
        <taxon>Alphaproteobacteria</taxon>
        <taxon>Hyphomicrobiales</taxon>
        <taxon>Phyllobacteriaceae</taxon>
        <taxon>Mesorhizobium</taxon>
    </lineage>
</organism>
<dbReference type="EMBL" id="JAMYRI010000003">
    <property type="protein sequence ID" value="MER9283543.1"/>
    <property type="molecule type" value="Genomic_DNA"/>
</dbReference>
<reference evidence="1 2" key="1">
    <citation type="journal article" date="2024" name="Proc. Natl. Acad. Sci. U.S.A.">
        <title>The evolutionary genomics of adaptation to stress in wild rhizobium bacteria.</title>
        <authorList>
            <person name="Kehlet-Delgado H."/>
            <person name="Montoya A.P."/>
            <person name="Jensen K.T."/>
            <person name="Wendlandt C.E."/>
            <person name="Dexheimer C."/>
            <person name="Roberts M."/>
            <person name="Torres Martinez L."/>
            <person name="Friesen M.L."/>
            <person name="Griffitts J.S."/>
            <person name="Porter S.S."/>
        </authorList>
    </citation>
    <scope>NUCLEOTIDE SEQUENCE [LARGE SCALE GENOMIC DNA]</scope>
    <source>
        <strain evidence="1 2">M0468</strain>
    </source>
</reference>
<evidence type="ECO:0000313" key="2">
    <source>
        <dbReference type="Proteomes" id="UP001480082"/>
    </source>
</evidence>
<protein>
    <submittedName>
        <fullName evidence="1">Uncharacterized protein</fullName>
    </submittedName>
</protein>
<accession>A0ACC6SV32</accession>
<sequence>MEPDIDGNAPFGKGRNEFFASIGSLVVAWAETESAIDALIDVAYDHYNGLTIEPERPRTALSRKLRFCRKFIRAISATDEIANSYIVQFDQLGKDADYRHDVIHSAYIEILEEMGEASITRLVNRGSQNPERKIVKINSQAIVKNAIMTQRRGILVYRLANDLLEAAIERGPLVGAQTPTPVRRFLPIRIAYGRLRALFAHR</sequence>
<dbReference type="Proteomes" id="UP001480082">
    <property type="component" value="Unassembled WGS sequence"/>
</dbReference>
<evidence type="ECO:0000313" key="1">
    <source>
        <dbReference type="EMBL" id="MER9283543.1"/>
    </source>
</evidence>
<name>A0ACC6SV32_9HYPH</name>